<sequence>MVRPLRDGNAALLQLYQELLYGNAFLAVDAISGAMIDQAARLRARLGLRLADALHVASAMESGCDAFLTADRQLAVCGNDIEVLLLADLTSC</sequence>
<reference evidence="2" key="1">
    <citation type="submission" date="2014-02" db="EMBL/GenBank/DDBJ databases">
        <title>Expanding our view of genomic diversity in Candidatus Accumulibacter clades.</title>
        <authorList>
            <person name="Skennerton C.T."/>
            <person name="Barr J.J."/>
            <person name="Slater F.R."/>
            <person name="Bond P.L."/>
            <person name="Tyson G.W."/>
        </authorList>
    </citation>
    <scope>NUCLEOTIDE SEQUENCE [LARGE SCALE GENOMIC DNA]</scope>
</reference>
<dbReference type="EMBL" id="JFAX01000002">
    <property type="protein sequence ID" value="EXI69374.1"/>
    <property type="molecule type" value="Genomic_DNA"/>
</dbReference>
<feature type="domain" description="PIN" evidence="1">
    <location>
        <begin position="23"/>
        <end position="75"/>
    </location>
</feature>
<accession>A0A011PSM1</accession>
<dbReference type="PATRIC" id="fig|1454001.3.peg.561"/>
<proteinExistence type="predicted"/>
<evidence type="ECO:0000313" key="2">
    <source>
        <dbReference type="EMBL" id="EXI69374.1"/>
    </source>
</evidence>
<dbReference type="Pfam" id="PF01850">
    <property type="entry name" value="PIN"/>
    <property type="match status" value="1"/>
</dbReference>
<dbReference type="InterPro" id="IPR029060">
    <property type="entry name" value="PIN-like_dom_sf"/>
</dbReference>
<evidence type="ECO:0000313" key="3">
    <source>
        <dbReference type="Proteomes" id="UP000020218"/>
    </source>
</evidence>
<gene>
    <name evidence="2" type="ORF">AW08_00585</name>
</gene>
<dbReference type="STRING" id="1454001.AW08_00585"/>
<name>A0A011PSM1_9PROT</name>
<comment type="caution">
    <text evidence="2">The sequence shown here is derived from an EMBL/GenBank/DDBJ whole genome shotgun (WGS) entry which is preliminary data.</text>
</comment>
<dbReference type="AlphaFoldDB" id="A0A011PSM1"/>
<dbReference type="InterPro" id="IPR002716">
    <property type="entry name" value="PIN_dom"/>
</dbReference>
<keyword evidence="3" id="KW-1185">Reference proteome</keyword>
<evidence type="ECO:0000259" key="1">
    <source>
        <dbReference type="Pfam" id="PF01850"/>
    </source>
</evidence>
<dbReference type="SUPFAM" id="SSF88723">
    <property type="entry name" value="PIN domain-like"/>
    <property type="match status" value="1"/>
</dbReference>
<dbReference type="Proteomes" id="UP000020218">
    <property type="component" value="Unassembled WGS sequence"/>
</dbReference>
<protein>
    <recommendedName>
        <fullName evidence="1">PIN domain-containing protein</fullName>
    </recommendedName>
</protein>
<organism evidence="2 3">
    <name type="scientific">Candidatus Accumulibacter adjunctus</name>
    <dbReference type="NCBI Taxonomy" id="1454001"/>
    <lineage>
        <taxon>Bacteria</taxon>
        <taxon>Pseudomonadati</taxon>
        <taxon>Pseudomonadota</taxon>
        <taxon>Betaproteobacteria</taxon>
        <taxon>Candidatus Accumulibacter</taxon>
    </lineage>
</organism>
<dbReference type="Gene3D" id="3.40.50.1010">
    <property type="entry name" value="5'-nuclease"/>
    <property type="match status" value="1"/>
</dbReference>